<feature type="transmembrane region" description="Helical" evidence="7">
    <location>
        <begin position="406"/>
        <end position="424"/>
    </location>
</feature>
<keyword evidence="3" id="KW-0813">Transport</keyword>
<dbReference type="Pfam" id="PF00860">
    <property type="entry name" value="Xan_ur_permease"/>
    <property type="match status" value="1"/>
</dbReference>
<evidence type="ECO:0000256" key="2">
    <source>
        <dbReference type="ARBA" id="ARBA00008821"/>
    </source>
</evidence>
<keyword evidence="6 7" id="KW-0472">Membrane</keyword>
<evidence type="ECO:0000256" key="7">
    <source>
        <dbReference type="SAM" id="Phobius"/>
    </source>
</evidence>
<evidence type="ECO:0000256" key="3">
    <source>
        <dbReference type="ARBA" id="ARBA00022448"/>
    </source>
</evidence>
<feature type="transmembrane region" description="Helical" evidence="7">
    <location>
        <begin position="35"/>
        <end position="53"/>
    </location>
</feature>
<sequence>MGLFNWTEKPASTLANGGVVGPDERLPWAQTGMMGVQHLIAMFGATVLAPILMGFDPNVAILMSGIGTLIFFLMTGGKVPSYLGSSFAFIGVVIAASGYQGPGPNANIGVALGGIIACGVLYFIIGAIVQAVGTGWIERFMPPVVTGSVVAVIGLNLAHIPVKNMAPTGFDAWMQAITFVSVALVAVFTKGMVQRLLILMGLIVASIIYAVLTNGFGMGKPLDLSGIANAAWFGMPNFSSPVFTGNAMLLIAPVAIILVAENLGHIKAVTAMTGKNLDQYMGRAFMGDGVATIVAGSAGGTGVTTYAENIGVMAATKIYSTAIFVVAGVMAILLGFSPKFGALIQAIPLAVMGGVSIVVFGLIAVAGAKIWVDNKVDFSDNRNLLVAAITLVLGTGDFTLKFGDFALGGIGTATFGAILLWALLGRKS</sequence>
<dbReference type="NCBIfam" id="TIGR00801">
    <property type="entry name" value="ncs2"/>
    <property type="match status" value="1"/>
</dbReference>
<feature type="transmembrane region" description="Helical" evidence="7">
    <location>
        <begin position="318"/>
        <end position="336"/>
    </location>
</feature>
<gene>
    <name evidence="8" type="ORF">ACFQNJ_13865</name>
</gene>
<feature type="transmembrane region" description="Helical" evidence="7">
    <location>
        <begin position="140"/>
        <end position="160"/>
    </location>
</feature>
<dbReference type="RefSeq" id="WP_382258538.1">
    <property type="nucleotide sequence ID" value="NZ_JBHTBX010000009.1"/>
</dbReference>
<evidence type="ECO:0000256" key="5">
    <source>
        <dbReference type="ARBA" id="ARBA00022989"/>
    </source>
</evidence>
<feature type="transmembrane region" description="Helical" evidence="7">
    <location>
        <begin position="238"/>
        <end position="260"/>
    </location>
</feature>
<accession>A0ABW2RBX3</accession>
<evidence type="ECO:0000256" key="4">
    <source>
        <dbReference type="ARBA" id="ARBA00022692"/>
    </source>
</evidence>
<feature type="transmembrane region" description="Helical" evidence="7">
    <location>
        <begin position="196"/>
        <end position="218"/>
    </location>
</feature>
<name>A0ABW2RBX3_9BURK</name>
<feature type="transmembrane region" description="Helical" evidence="7">
    <location>
        <begin position="106"/>
        <end position="128"/>
    </location>
</feature>
<evidence type="ECO:0000256" key="1">
    <source>
        <dbReference type="ARBA" id="ARBA00004141"/>
    </source>
</evidence>
<organism evidence="8 9">
    <name type="scientific">Hydrogenophaga bisanensis</name>
    <dbReference type="NCBI Taxonomy" id="439611"/>
    <lineage>
        <taxon>Bacteria</taxon>
        <taxon>Pseudomonadati</taxon>
        <taxon>Pseudomonadota</taxon>
        <taxon>Betaproteobacteria</taxon>
        <taxon>Burkholderiales</taxon>
        <taxon>Comamonadaceae</taxon>
        <taxon>Hydrogenophaga</taxon>
    </lineage>
</organism>
<dbReference type="PANTHER" id="PTHR42810">
    <property type="entry name" value="PURINE PERMEASE C1399.01C-RELATED"/>
    <property type="match status" value="1"/>
</dbReference>
<feature type="transmembrane region" description="Helical" evidence="7">
    <location>
        <begin position="172"/>
        <end position="189"/>
    </location>
</feature>
<keyword evidence="5 7" id="KW-1133">Transmembrane helix</keyword>
<comment type="similarity">
    <text evidence="2">Belongs to the nucleobase:cation symporter-2 (NCS2) (TC 2.A.40) family.</text>
</comment>
<dbReference type="Proteomes" id="UP001596495">
    <property type="component" value="Unassembled WGS sequence"/>
</dbReference>
<keyword evidence="4 7" id="KW-0812">Transmembrane</keyword>
<dbReference type="EMBL" id="JBHTBX010000009">
    <property type="protein sequence ID" value="MFC7435597.1"/>
    <property type="molecule type" value="Genomic_DNA"/>
</dbReference>
<evidence type="ECO:0000256" key="6">
    <source>
        <dbReference type="ARBA" id="ARBA00023136"/>
    </source>
</evidence>
<keyword evidence="9" id="KW-1185">Reference proteome</keyword>
<proteinExistence type="inferred from homology"/>
<comment type="caution">
    <text evidence="8">The sequence shown here is derived from an EMBL/GenBank/DDBJ whole genome shotgun (WGS) entry which is preliminary data.</text>
</comment>
<evidence type="ECO:0000313" key="9">
    <source>
        <dbReference type="Proteomes" id="UP001596495"/>
    </source>
</evidence>
<dbReference type="PANTHER" id="PTHR42810:SF2">
    <property type="entry name" value="PURINE PERMEASE C1399.01C-RELATED"/>
    <property type="match status" value="1"/>
</dbReference>
<comment type="subcellular location">
    <subcellularLocation>
        <location evidence="1">Membrane</location>
        <topology evidence="1">Multi-pass membrane protein</topology>
    </subcellularLocation>
</comment>
<protein>
    <submittedName>
        <fullName evidence="8">Solute carrier family 23 protein</fullName>
    </submittedName>
</protein>
<reference evidence="9" key="1">
    <citation type="journal article" date="2019" name="Int. J. Syst. Evol. Microbiol.">
        <title>The Global Catalogue of Microorganisms (GCM) 10K type strain sequencing project: providing services to taxonomists for standard genome sequencing and annotation.</title>
        <authorList>
            <consortium name="The Broad Institute Genomics Platform"/>
            <consortium name="The Broad Institute Genome Sequencing Center for Infectious Disease"/>
            <person name="Wu L."/>
            <person name="Ma J."/>
        </authorList>
    </citation>
    <scope>NUCLEOTIDE SEQUENCE [LARGE SCALE GENOMIC DNA]</scope>
    <source>
        <strain evidence="9">CCUG 54518</strain>
    </source>
</reference>
<evidence type="ECO:0000313" key="8">
    <source>
        <dbReference type="EMBL" id="MFC7435597.1"/>
    </source>
</evidence>
<dbReference type="InterPro" id="IPR006043">
    <property type="entry name" value="NCS2"/>
</dbReference>
<feature type="transmembrane region" description="Helical" evidence="7">
    <location>
        <begin position="342"/>
        <end position="372"/>
    </location>
</feature>
<dbReference type="InterPro" id="IPR006042">
    <property type="entry name" value="Xan_ur_permease"/>
</dbReference>
<dbReference type="PROSITE" id="PS01116">
    <property type="entry name" value="XANTH_URACIL_PERMASE"/>
    <property type="match status" value="1"/>
</dbReference>